<feature type="region of interest" description="Disordered" evidence="1">
    <location>
        <begin position="112"/>
        <end position="140"/>
    </location>
</feature>
<dbReference type="Pfam" id="PF15496">
    <property type="entry name" value="DUF4646"/>
    <property type="match status" value="1"/>
</dbReference>
<dbReference type="EMBL" id="KV428106">
    <property type="protein sequence ID" value="KZT36461.1"/>
    <property type="molecule type" value="Genomic_DNA"/>
</dbReference>
<name>A0A166BJP6_9AGAM</name>
<evidence type="ECO:0000313" key="3">
    <source>
        <dbReference type="Proteomes" id="UP000076798"/>
    </source>
</evidence>
<organism evidence="2 3">
    <name type="scientific">Sistotremastrum suecicum HHB10207 ss-3</name>
    <dbReference type="NCBI Taxonomy" id="1314776"/>
    <lineage>
        <taxon>Eukaryota</taxon>
        <taxon>Fungi</taxon>
        <taxon>Dikarya</taxon>
        <taxon>Basidiomycota</taxon>
        <taxon>Agaricomycotina</taxon>
        <taxon>Agaricomycetes</taxon>
        <taxon>Sistotremastrales</taxon>
        <taxon>Sistotremastraceae</taxon>
        <taxon>Sistotremastrum</taxon>
    </lineage>
</organism>
<sequence length="375" mass="42468">MFANEQVQHLGQLFTVSTLPLRRRYYQENAVKASVDMIIDSPTITTSETSRASSQIQALNSPPPPSYTTIDDAQNIPIIDIKYHSNSLFDFAQHASPVQLNCENIEPIHGSNEEQTVERRQGSDPFDPPPPSFSRPTRNGSNFVPFPHMRLDGIPNAHLDACFPIMLPPSSMRPHPFVTHDVTEVDWTRFLEDMQIIGALTRRQKSLYDVSSKAKYVGITGYLIAQAIEGSKKKKHKLPVVNFIEIWNNQFFHPRKMRVVLVKGFEPVASEGDKSLQASMPAIYSPFFSTNLSTMAEYANEDLESRKRSCGGSSARNSRSGHKQWWNQTCLMNGDQITQWAERDDLCGLSCKEKKLARQQDRVLRDSYHLVVLSL</sequence>
<accession>A0A166BJP6</accession>
<dbReference type="STRING" id="1314776.A0A166BJP6"/>
<gene>
    <name evidence="2" type="ORF">SISSUDRAFT_1063619</name>
</gene>
<dbReference type="InterPro" id="IPR028018">
    <property type="entry name" value="DUF4646"/>
</dbReference>
<dbReference type="Proteomes" id="UP000076798">
    <property type="component" value="Unassembled WGS sequence"/>
</dbReference>
<proteinExistence type="predicted"/>
<protein>
    <submittedName>
        <fullName evidence="2">Uncharacterized protein</fullName>
    </submittedName>
</protein>
<feature type="region of interest" description="Disordered" evidence="1">
    <location>
        <begin position="45"/>
        <end position="66"/>
    </location>
</feature>
<feature type="compositionally biased region" description="Polar residues" evidence="1">
    <location>
        <begin position="45"/>
        <end position="60"/>
    </location>
</feature>
<reference evidence="2 3" key="1">
    <citation type="journal article" date="2016" name="Mol. Biol. Evol.">
        <title>Comparative Genomics of Early-Diverging Mushroom-Forming Fungi Provides Insights into the Origins of Lignocellulose Decay Capabilities.</title>
        <authorList>
            <person name="Nagy L.G."/>
            <person name="Riley R."/>
            <person name="Tritt A."/>
            <person name="Adam C."/>
            <person name="Daum C."/>
            <person name="Floudas D."/>
            <person name="Sun H."/>
            <person name="Yadav J.S."/>
            <person name="Pangilinan J."/>
            <person name="Larsson K.H."/>
            <person name="Matsuura K."/>
            <person name="Barry K."/>
            <person name="Labutti K."/>
            <person name="Kuo R."/>
            <person name="Ohm R.A."/>
            <person name="Bhattacharya S.S."/>
            <person name="Shirouzu T."/>
            <person name="Yoshinaga Y."/>
            <person name="Martin F.M."/>
            <person name="Grigoriev I.V."/>
            <person name="Hibbett D.S."/>
        </authorList>
    </citation>
    <scope>NUCLEOTIDE SEQUENCE [LARGE SCALE GENOMIC DNA]</scope>
    <source>
        <strain evidence="2 3">HHB10207 ss-3</strain>
    </source>
</reference>
<evidence type="ECO:0000256" key="1">
    <source>
        <dbReference type="SAM" id="MobiDB-lite"/>
    </source>
</evidence>
<evidence type="ECO:0000313" key="2">
    <source>
        <dbReference type="EMBL" id="KZT36461.1"/>
    </source>
</evidence>
<keyword evidence="3" id="KW-1185">Reference proteome</keyword>
<dbReference type="OrthoDB" id="5314275at2759"/>
<dbReference type="AlphaFoldDB" id="A0A166BJP6"/>